<dbReference type="EMBL" id="LHXJ01000038">
    <property type="protein sequence ID" value="KXA90791.1"/>
    <property type="molecule type" value="Genomic_DNA"/>
</dbReference>
<organism evidence="1 2">
    <name type="scientific">candidate division MSBL1 archaeon SCGC-AAA259A05</name>
    <dbReference type="NCBI Taxonomy" id="1698259"/>
    <lineage>
        <taxon>Archaea</taxon>
        <taxon>Methanobacteriati</taxon>
        <taxon>Methanobacteriota</taxon>
        <taxon>candidate division MSBL1</taxon>
    </lineage>
</organism>
<dbReference type="Proteomes" id="UP000070163">
    <property type="component" value="Unassembled WGS sequence"/>
</dbReference>
<accession>A0A133U9B8</accession>
<name>A0A133U9B8_9EURY</name>
<comment type="caution">
    <text evidence="1">The sequence shown here is derived from an EMBL/GenBank/DDBJ whole genome shotgun (WGS) entry which is preliminary data.</text>
</comment>
<sequence length="104" mass="12208">MRTVTCPKCGHAFFKKTGKWFPVLNILYKHKMWEAGADGKTQGVTSGTVADWTPFDEDDGDSIRKILYRQEGYNMVDSEKVDGRRYFWLTEKGKNYIEYLEKQR</sequence>
<evidence type="ECO:0000313" key="1">
    <source>
        <dbReference type="EMBL" id="KXA90791.1"/>
    </source>
</evidence>
<evidence type="ECO:0000313" key="2">
    <source>
        <dbReference type="Proteomes" id="UP000070163"/>
    </source>
</evidence>
<reference evidence="1 2" key="1">
    <citation type="journal article" date="2016" name="Sci. Rep.">
        <title>Metabolic traits of an uncultured archaeal lineage -MSBL1- from brine pools of the Red Sea.</title>
        <authorList>
            <person name="Mwirichia R."/>
            <person name="Alam I."/>
            <person name="Rashid M."/>
            <person name="Vinu M."/>
            <person name="Ba-Alawi W."/>
            <person name="Anthony Kamau A."/>
            <person name="Kamanda Ngugi D."/>
            <person name="Goker M."/>
            <person name="Klenk H.P."/>
            <person name="Bajic V."/>
            <person name="Stingl U."/>
        </authorList>
    </citation>
    <scope>NUCLEOTIDE SEQUENCE [LARGE SCALE GENOMIC DNA]</scope>
    <source>
        <strain evidence="1">SCGC-AAA259A05</strain>
    </source>
</reference>
<protein>
    <submittedName>
        <fullName evidence="1">Uncharacterized protein</fullName>
    </submittedName>
</protein>
<proteinExistence type="predicted"/>
<gene>
    <name evidence="1" type="ORF">AKJ57_03670</name>
</gene>
<keyword evidence="2" id="KW-1185">Reference proteome</keyword>
<dbReference type="AlphaFoldDB" id="A0A133U9B8"/>